<organism evidence="2 3">
    <name type="scientific">Natribacillus halophilus</name>
    <dbReference type="NCBI Taxonomy" id="549003"/>
    <lineage>
        <taxon>Bacteria</taxon>
        <taxon>Bacillati</taxon>
        <taxon>Bacillota</taxon>
        <taxon>Bacilli</taxon>
        <taxon>Bacillales</taxon>
        <taxon>Bacillaceae</taxon>
        <taxon>Natribacillus</taxon>
    </lineage>
</organism>
<evidence type="ECO:0000313" key="3">
    <source>
        <dbReference type="Proteomes" id="UP000198853"/>
    </source>
</evidence>
<accession>A0A1G8SDU7</accession>
<keyword evidence="1" id="KW-0175">Coiled coil</keyword>
<gene>
    <name evidence="2" type="ORF">SAMN04488123_12526</name>
</gene>
<name>A0A1G8SDU7_9BACI</name>
<reference evidence="2 3" key="1">
    <citation type="submission" date="2016-10" db="EMBL/GenBank/DDBJ databases">
        <authorList>
            <person name="de Groot N.N."/>
        </authorList>
    </citation>
    <scope>NUCLEOTIDE SEQUENCE [LARGE SCALE GENOMIC DNA]</scope>
    <source>
        <strain evidence="2 3">DSM 21771</strain>
    </source>
</reference>
<evidence type="ECO:0000313" key="2">
    <source>
        <dbReference type="EMBL" id="SDJ26820.1"/>
    </source>
</evidence>
<evidence type="ECO:0000256" key="1">
    <source>
        <dbReference type="SAM" id="Coils"/>
    </source>
</evidence>
<keyword evidence="3" id="KW-1185">Reference proteome</keyword>
<dbReference type="EMBL" id="FNEN01000025">
    <property type="protein sequence ID" value="SDJ26820.1"/>
    <property type="molecule type" value="Genomic_DNA"/>
</dbReference>
<sequence length="87" mass="10087">MANGYEELKELILDVKKHMDGRFDNLEKEIADIKEDLRVTKGEVAILREDMTTVNATVGDIKEEQVYPSDKWGEHDRKISKIERKAL</sequence>
<protein>
    <submittedName>
        <fullName evidence="2">Uncharacterized protein</fullName>
    </submittedName>
</protein>
<proteinExistence type="predicted"/>
<dbReference type="AlphaFoldDB" id="A0A1G8SDU7"/>
<feature type="coiled-coil region" evidence="1">
    <location>
        <begin position="16"/>
        <end position="43"/>
    </location>
</feature>
<dbReference type="Proteomes" id="UP000198853">
    <property type="component" value="Unassembled WGS sequence"/>
</dbReference>